<dbReference type="Pfam" id="PF04055">
    <property type="entry name" value="Radical_SAM"/>
    <property type="match status" value="1"/>
</dbReference>
<comment type="subcellular location">
    <subcellularLocation>
        <location evidence="1 14">Cytoplasm</location>
    </subcellularLocation>
</comment>
<reference evidence="16" key="1">
    <citation type="submission" date="2020-10" db="EMBL/GenBank/DDBJ databases">
        <authorList>
            <person name="Gilroy R."/>
        </authorList>
    </citation>
    <scope>NUCLEOTIDE SEQUENCE</scope>
    <source>
        <strain evidence="16">21143</strain>
    </source>
</reference>
<dbReference type="InterPro" id="IPR027492">
    <property type="entry name" value="RNA_MTrfase_RlmN"/>
</dbReference>
<keyword evidence="13 14" id="KW-1015">Disulfide bond</keyword>
<dbReference type="PANTHER" id="PTHR30544">
    <property type="entry name" value="23S RRNA METHYLTRANSFERASE"/>
    <property type="match status" value="1"/>
</dbReference>
<evidence type="ECO:0000256" key="9">
    <source>
        <dbReference type="ARBA" id="ARBA00022694"/>
    </source>
</evidence>
<dbReference type="InterPro" id="IPR013785">
    <property type="entry name" value="Aldolase_TIM"/>
</dbReference>
<dbReference type="SFLD" id="SFLDF00275">
    <property type="entry name" value="adenosine_C2_methyltransferase"/>
    <property type="match status" value="1"/>
</dbReference>
<feature type="domain" description="Radical SAM core" evidence="15">
    <location>
        <begin position="98"/>
        <end position="325"/>
    </location>
</feature>
<dbReference type="GO" id="GO:0070475">
    <property type="term" value="P:rRNA base methylation"/>
    <property type="evidence" value="ECO:0007669"/>
    <property type="project" value="UniProtKB-UniRule"/>
</dbReference>
<dbReference type="SFLD" id="SFLDS00029">
    <property type="entry name" value="Radical_SAM"/>
    <property type="match status" value="1"/>
</dbReference>
<comment type="catalytic activity">
    <reaction evidence="14">
        <text>adenosine(37) in tRNA + 2 reduced [2Fe-2S]-[ferredoxin] + 2 S-adenosyl-L-methionine = 2-methyladenosine(37) in tRNA + 5'-deoxyadenosine + L-methionine + 2 oxidized [2Fe-2S]-[ferredoxin] + S-adenosyl-L-homocysteine</text>
        <dbReference type="Rhea" id="RHEA:43332"/>
        <dbReference type="Rhea" id="RHEA-COMP:10000"/>
        <dbReference type="Rhea" id="RHEA-COMP:10001"/>
        <dbReference type="Rhea" id="RHEA-COMP:10162"/>
        <dbReference type="Rhea" id="RHEA-COMP:10485"/>
        <dbReference type="ChEBI" id="CHEBI:17319"/>
        <dbReference type="ChEBI" id="CHEBI:33737"/>
        <dbReference type="ChEBI" id="CHEBI:33738"/>
        <dbReference type="ChEBI" id="CHEBI:57844"/>
        <dbReference type="ChEBI" id="CHEBI:57856"/>
        <dbReference type="ChEBI" id="CHEBI:59789"/>
        <dbReference type="ChEBI" id="CHEBI:74411"/>
        <dbReference type="ChEBI" id="CHEBI:74497"/>
        <dbReference type="EC" id="2.1.1.192"/>
    </reaction>
</comment>
<evidence type="ECO:0000256" key="5">
    <source>
        <dbReference type="ARBA" id="ARBA00022552"/>
    </source>
</evidence>
<dbReference type="HAMAP" id="MF_01849">
    <property type="entry name" value="RNA_methyltr_RlmN"/>
    <property type="match status" value="1"/>
</dbReference>
<dbReference type="SUPFAM" id="SSF102114">
    <property type="entry name" value="Radical SAM enzymes"/>
    <property type="match status" value="1"/>
</dbReference>
<evidence type="ECO:0000256" key="4">
    <source>
        <dbReference type="ARBA" id="ARBA00022490"/>
    </source>
</evidence>
<dbReference type="PROSITE" id="PS51918">
    <property type="entry name" value="RADICAL_SAM"/>
    <property type="match status" value="1"/>
</dbReference>
<evidence type="ECO:0000256" key="6">
    <source>
        <dbReference type="ARBA" id="ARBA00022603"/>
    </source>
</evidence>
<evidence type="ECO:0000256" key="12">
    <source>
        <dbReference type="ARBA" id="ARBA00023014"/>
    </source>
</evidence>
<dbReference type="InterPro" id="IPR058240">
    <property type="entry name" value="rSAM_sf"/>
</dbReference>
<comment type="caution">
    <text evidence="14">Lacks conserved residue(s) required for the propagation of feature annotation.</text>
</comment>
<evidence type="ECO:0000256" key="11">
    <source>
        <dbReference type="ARBA" id="ARBA00023004"/>
    </source>
</evidence>
<dbReference type="InterPro" id="IPR004383">
    <property type="entry name" value="rRNA_lsu_MTrfase_RlmN/Cfr"/>
</dbReference>
<evidence type="ECO:0000256" key="3">
    <source>
        <dbReference type="ARBA" id="ARBA00022485"/>
    </source>
</evidence>
<dbReference type="SFLD" id="SFLDG01062">
    <property type="entry name" value="methyltransferase_(Class_A)"/>
    <property type="match status" value="1"/>
</dbReference>
<sequence length="342" mass="38929">MVDKQYLAGKTGEELKELVAQYGMPRFTASQIAAWLYRNRVKNINQMTNLSKINREKLSADFEIGYTEPIEANRSEDGTVKYLFAAGENFIETVYIPDRERATLCVSSQVGCKMNCYFCMTGKQGFKKNLTATEIINQIVSIPEFEKLTNIVFMGMGEPLDNTDEVLKALDILTSENGFAWSPRRITLSTIGITPSLRRFLDESQCHLAISLHHPFAEGRQELMPIQKAFPISQTIELLRQYDFSHQRRLSFEYIVFEGINDTPAHINELAHLLHGLDCRINLIRFHTIPQVNLHSPSEEKMIAFRDALSRKGIICTIRASRGEDIKAACGMLSTARKEQNR</sequence>
<evidence type="ECO:0000256" key="8">
    <source>
        <dbReference type="ARBA" id="ARBA00022691"/>
    </source>
</evidence>
<feature type="binding site" evidence="14">
    <location>
        <begin position="211"/>
        <end position="213"/>
    </location>
    <ligand>
        <name>S-adenosyl-L-methionine</name>
        <dbReference type="ChEBI" id="CHEBI:59789"/>
    </ligand>
</feature>
<dbReference type="Gene3D" id="1.10.150.530">
    <property type="match status" value="1"/>
</dbReference>
<dbReference type="Pfam" id="PF21016">
    <property type="entry name" value="RlmN_N"/>
    <property type="match status" value="1"/>
</dbReference>
<keyword evidence="5 14" id="KW-0698">rRNA processing</keyword>
<comment type="function">
    <text evidence="14">Specifically methylates position 2 of adenine 2503 in 23S rRNA and position 2 of adenine 37 in tRNAs.</text>
</comment>
<protein>
    <recommendedName>
        <fullName evidence="14">Probable dual-specificity RNA methyltransferase RlmN</fullName>
        <ecNumber evidence="14">2.1.1.192</ecNumber>
    </recommendedName>
    <alternativeName>
        <fullName evidence="14">23S rRNA (adenine(2503)-C(2))-methyltransferase</fullName>
    </alternativeName>
    <alternativeName>
        <fullName evidence="14">23S rRNA m2A2503 methyltransferase</fullName>
    </alternativeName>
    <alternativeName>
        <fullName evidence="14">Ribosomal RNA large subunit methyltransferase N</fullName>
    </alternativeName>
    <alternativeName>
        <fullName evidence="14">tRNA (adenine(37)-C(2))-methyltransferase</fullName>
    </alternativeName>
    <alternativeName>
        <fullName evidence="14">tRNA m2A37 methyltransferase</fullName>
    </alternativeName>
</protein>
<dbReference type="NCBIfam" id="TIGR00048">
    <property type="entry name" value="rRNA_mod_RlmN"/>
    <property type="match status" value="1"/>
</dbReference>
<keyword evidence="11 14" id="KW-0408">Iron</keyword>
<dbReference type="CDD" id="cd01335">
    <property type="entry name" value="Radical_SAM"/>
    <property type="match status" value="1"/>
</dbReference>
<organism evidence="16 17">
    <name type="scientific">Candidatus Caccoplasma intestinavium</name>
    <dbReference type="NCBI Taxonomy" id="2840716"/>
    <lineage>
        <taxon>Bacteria</taxon>
        <taxon>Pseudomonadati</taxon>
        <taxon>Bacteroidota</taxon>
        <taxon>Bacteroidia</taxon>
        <taxon>Bacteroidales</taxon>
        <taxon>Bacteroidaceae</taxon>
        <taxon>Bacteroidaceae incertae sedis</taxon>
        <taxon>Candidatus Caccoplasma</taxon>
    </lineage>
</organism>
<dbReference type="EMBL" id="DVKT01000062">
    <property type="protein sequence ID" value="HIT40008.1"/>
    <property type="molecule type" value="Genomic_DNA"/>
</dbReference>
<gene>
    <name evidence="14 16" type="primary">rlmN</name>
    <name evidence="16" type="ORF">IAD06_08255</name>
</gene>
<comment type="catalytic activity">
    <reaction evidence="14">
        <text>adenosine(2503) in 23S rRNA + 2 reduced [2Fe-2S]-[ferredoxin] + 2 S-adenosyl-L-methionine = 2-methyladenosine(2503) in 23S rRNA + 5'-deoxyadenosine + L-methionine + 2 oxidized [2Fe-2S]-[ferredoxin] + S-adenosyl-L-homocysteine</text>
        <dbReference type="Rhea" id="RHEA:42916"/>
        <dbReference type="Rhea" id="RHEA-COMP:10000"/>
        <dbReference type="Rhea" id="RHEA-COMP:10001"/>
        <dbReference type="Rhea" id="RHEA-COMP:10152"/>
        <dbReference type="Rhea" id="RHEA-COMP:10282"/>
        <dbReference type="ChEBI" id="CHEBI:17319"/>
        <dbReference type="ChEBI" id="CHEBI:33737"/>
        <dbReference type="ChEBI" id="CHEBI:33738"/>
        <dbReference type="ChEBI" id="CHEBI:57844"/>
        <dbReference type="ChEBI" id="CHEBI:57856"/>
        <dbReference type="ChEBI" id="CHEBI:59789"/>
        <dbReference type="ChEBI" id="CHEBI:74411"/>
        <dbReference type="ChEBI" id="CHEBI:74497"/>
        <dbReference type="EC" id="2.1.1.192"/>
    </reaction>
</comment>
<comment type="miscellaneous">
    <text evidence="14">Reaction proceeds by a ping-pong mechanism involving intermediate methylation of a conserved cysteine residue.</text>
</comment>
<dbReference type="GO" id="GO:0046872">
    <property type="term" value="F:metal ion binding"/>
    <property type="evidence" value="ECO:0007669"/>
    <property type="project" value="UniProtKB-KW"/>
</dbReference>
<feature type="binding site" evidence="14">
    <location>
        <position position="119"/>
    </location>
    <ligand>
        <name>[4Fe-4S] cluster</name>
        <dbReference type="ChEBI" id="CHEBI:49883"/>
        <note>4Fe-4S-S-AdoMet</note>
    </ligand>
</feature>
<comment type="cofactor">
    <cofactor evidence="14">
        <name>[4Fe-4S] cluster</name>
        <dbReference type="ChEBI" id="CHEBI:49883"/>
    </cofactor>
    <text evidence="14">Binds 1 [4Fe-4S] cluster. The cluster is coordinated with 3 cysteines and an exchangeable S-adenosyl-L-methionine.</text>
</comment>
<dbReference type="InterPro" id="IPR040072">
    <property type="entry name" value="Methyltransferase_A"/>
</dbReference>
<dbReference type="InterPro" id="IPR007197">
    <property type="entry name" value="rSAM"/>
</dbReference>
<dbReference type="PANTHER" id="PTHR30544:SF5">
    <property type="entry name" value="RADICAL SAM CORE DOMAIN-CONTAINING PROTEIN"/>
    <property type="match status" value="1"/>
</dbReference>
<dbReference type="GO" id="GO:0030488">
    <property type="term" value="P:tRNA methylation"/>
    <property type="evidence" value="ECO:0007669"/>
    <property type="project" value="UniProtKB-UniRule"/>
</dbReference>
<keyword evidence="6 14" id="KW-0489">Methyltransferase</keyword>
<dbReference type="GO" id="GO:0005737">
    <property type="term" value="C:cytoplasm"/>
    <property type="evidence" value="ECO:0007669"/>
    <property type="project" value="UniProtKB-SubCell"/>
</dbReference>
<evidence type="ECO:0000256" key="10">
    <source>
        <dbReference type="ARBA" id="ARBA00022723"/>
    </source>
</evidence>
<keyword evidence="7 14" id="KW-0808">Transferase</keyword>
<evidence type="ECO:0000256" key="2">
    <source>
        <dbReference type="ARBA" id="ARBA00007544"/>
    </source>
</evidence>
<evidence type="ECO:0000256" key="13">
    <source>
        <dbReference type="ARBA" id="ARBA00023157"/>
    </source>
</evidence>
<keyword evidence="3 14" id="KW-0004">4Fe-4S</keyword>
<keyword evidence="9 14" id="KW-0819">tRNA processing</keyword>
<dbReference type="GO" id="GO:0051539">
    <property type="term" value="F:4 iron, 4 sulfur cluster binding"/>
    <property type="evidence" value="ECO:0007669"/>
    <property type="project" value="UniProtKB-UniRule"/>
</dbReference>
<evidence type="ECO:0000313" key="17">
    <source>
        <dbReference type="Proteomes" id="UP000886722"/>
    </source>
</evidence>
<feature type="binding site" evidence="14">
    <location>
        <position position="116"/>
    </location>
    <ligand>
        <name>[4Fe-4S] cluster</name>
        <dbReference type="ChEBI" id="CHEBI:49883"/>
        <note>4Fe-4S-S-AdoMet</note>
    </ligand>
</feature>
<comment type="caution">
    <text evidence="16">The sequence shown here is derived from an EMBL/GenBank/DDBJ whole genome shotgun (WGS) entry which is preliminary data.</text>
</comment>
<keyword evidence="8 14" id="KW-0949">S-adenosyl-L-methionine</keyword>
<dbReference type="GO" id="GO:0070040">
    <property type="term" value="F:rRNA (adenine(2503)-C2-)-methyltransferase activity"/>
    <property type="evidence" value="ECO:0007669"/>
    <property type="project" value="UniProtKB-UniRule"/>
</dbReference>
<accession>A0A9D1GFF0</accession>
<feature type="active site" description="Proton acceptor" evidence="14">
    <location>
        <position position="92"/>
    </location>
</feature>
<evidence type="ECO:0000256" key="1">
    <source>
        <dbReference type="ARBA" id="ARBA00004496"/>
    </source>
</evidence>
<evidence type="ECO:0000259" key="15">
    <source>
        <dbReference type="PROSITE" id="PS51918"/>
    </source>
</evidence>
<reference evidence="16" key="2">
    <citation type="journal article" date="2021" name="PeerJ">
        <title>Extensive microbial diversity within the chicken gut microbiome revealed by metagenomics and culture.</title>
        <authorList>
            <person name="Gilroy R."/>
            <person name="Ravi A."/>
            <person name="Getino M."/>
            <person name="Pursley I."/>
            <person name="Horton D.L."/>
            <person name="Alikhan N.F."/>
            <person name="Baker D."/>
            <person name="Gharbi K."/>
            <person name="Hall N."/>
            <person name="Watson M."/>
            <person name="Adriaenssens E.M."/>
            <person name="Foster-Nyarko E."/>
            <person name="Jarju S."/>
            <person name="Secka A."/>
            <person name="Antonio M."/>
            <person name="Oren A."/>
            <person name="Chaudhuri R.R."/>
            <person name="La Ragione R."/>
            <person name="Hildebrand F."/>
            <person name="Pallen M.J."/>
        </authorList>
    </citation>
    <scope>NUCLEOTIDE SEQUENCE</scope>
    <source>
        <strain evidence="16">21143</strain>
    </source>
</reference>
<dbReference type="GO" id="GO:0002935">
    <property type="term" value="F:tRNA (adenine(37)-C2)-methyltransferase activity"/>
    <property type="evidence" value="ECO:0007669"/>
    <property type="project" value="UniProtKB-UniRule"/>
</dbReference>
<name>A0A9D1GFF0_9BACT</name>
<feature type="binding site" evidence="14">
    <location>
        <position position="189"/>
    </location>
    <ligand>
        <name>S-adenosyl-L-methionine</name>
        <dbReference type="ChEBI" id="CHEBI:59789"/>
    </ligand>
</feature>
<dbReference type="EC" id="2.1.1.192" evidence="14"/>
<dbReference type="Proteomes" id="UP000886722">
    <property type="component" value="Unassembled WGS sequence"/>
</dbReference>
<keyword evidence="12 14" id="KW-0411">Iron-sulfur</keyword>
<dbReference type="PIRSF" id="PIRSF006004">
    <property type="entry name" value="CHP00048"/>
    <property type="match status" value="1"/>
</dbReference>
<evidence type="ECO:0000313" key="16">
    <source>
        <dbReference type="EMBL" id="HIT40008.1"/>
    </source>
</evidence>
<keyword evidence="4 14" id="KW-0963">Cytoplasm</keyword>
<comment type="similarity">
    <text evidence="2 14">Belongs to the radical SAM superfamily. RlmN family.</text>
</comment>
<dbReference type="InterPro" id="IPR048641">
    <property type="entry name" value="RlmN_N"/>
</dbReference>
<dbReference type="FunFam" id="3.20.20.70:FF:000014">
    <property type="entry name" value="Probable dual-specificity RNA methyltransferase RlmN"/>
    <property type="match status" value="1"/>
</dbReference>
<evidence type="ECO:0000256" key="7">
    <source>
        <dbReference type="ARBA" id="ARBA00022679"/>
    </source>
</evidence>
<dbReference type="GO" id="GO:0000049">
    <property type="term" value="F:tRNA binding"/>
    <property type="evidence" value="ECO:0007669"/>
    <property type="project" value="UniProtKB-UniRule"/>
</dbReference>
<dbReference type="GO" id="GO:0019843">
    <property type="term" value="F:rRNA binding"/>
    <property type="evidence" value="ECO:0007669"/>
    <property type="project" value="UniProtKB-UniRule"/>
</dbReference>
<evidence type="ECO:0000256" key="14">
    <source>
        <dbReference type="HAMAP-Rule" id="MF_01849"/>
    </source>
</evidence>
<dbReference type="AlphaFoldDB" id="A0A9D1GFF0"/>
<dbReference type="Gene3D" id="3.20.20.70">
    <property type="entry name" value="Aldolase class I"/>
    <property type="match status" value="1"/>
</dbReference>
<feature type="binding site" evidence="14">
    <location>
        <position position="287"/>
    </location>
    <ligand>
        <name>S-adenosyl-L-methionine</name>
        <dbReference type="ChEBI" id="CHEBI:59789"/>
    </ligand>
</feature>
<feature type="active site" description="S-methylcysteine intermediate" evidence="14">
    <location>
        <position position="330"/>
    </location>
</feature>
<feature type="binding site" evidence="14">
    <location>
        <begin position="157"/>
        <end position="158"/>
    </location>
    <ligand>
        <name>S-adenosyl-L-methionine</name>
        <dbReference type="ChEBI" id="CHEBI:59789"/>
    </ligand>
</feature>
<keyword evidence="10 14" id="KW-0479">Metal-binding</keyword>
<feature type="binding site" evidence="14">
    <location>
        <position position="112"/>
    </location>
    <ligand>
        <name>[4Fe-4S] cluster</name>
        <dbReference type="ChEBI" id="CHEBI:49883"/>
        <note>4Fe-4S-S-AdoMet</note>
    </ligand>
</feature>
<proteinExistence type="inferred from homology"/>